<dbReference type="Proteomes" id="UP001198983">
    <property type="component" value="Chromosome"/>
</dbReference>
<evidence type="ECO:0000313" key="3">
    <source>
        <dbReference type="Proteomes" id="UP001198983"/>
    </source>
</evidence>
<name>A0AAX2ZL88_9FIRM</name>
<feature type="transmembrane region" description="Helical" evidence="1">
    <location>
        <begin position="269"/>
        <end position="291"/>
    </location>
</feature>
<dbReference type="AlphaFoldDB" id="A0AAX2ZL88"/>
<dbReference type="EMBL" id="CP081135">
    <property type="protein sequence ID" value="UEL49756.1"/>
    <property type="molecule type" value="Genomic_DNA"/>
</dbReference>
<proteinExistence type="predicted"/>
<keyword evidence="3" id="KW-1185">Reference proteome</keyword>
<organism evidence="2 3">
    <name type="scientific">Terrisporobacter hibernicus</name>
    <dbReference type="NCBI Taxonomy" id="2813371"/>
    <lineage>
        <taxon>Bacteria</taxon>
        <taxon>Bacillati</taxon>
        <taxon>Bacillota</taxon>
        <taxon>Clostridia</taxon>
        <taxon>Peptostreptococcales</taxon>
        <taxon>Peptostreptococcaceae</taxon>
        <taxon>Terrisporobacter</taxon>
    </lineage>
</organism>
<evidence type="ECO:0000256" key="1">
    <source>
        <dbReference type="SAM" id="Phobius"/>
    </source>
</evidence>
<dbReference type="PANTHER" id="PTHR37814">
    <property type="entry name" value="CONSERVED MEMBRANE PROTEIN"/>
    <property type="match status" value="1"/>
</dbReference>
<gene>
    <name evidence="2" type="ORF">JW646_06285</name>
</gene>
<reference evidence="2 3" key="1">
    <citation type="journal article" date="2023" name="Int. J. Syst. Evol. Microbiol.">
        <title>Terrisporobacter hibernicus sp. nov., isolated from bovine faeces in Northern Ireland.</title>
        <authorList>
            <person name="Mitchell M."/>
            <person name="Nguyen S.V."/>
            <person name="Connor M."/>
            <person name="Fairley D.J."/>
            <person name="Donoghue O."/>
            <person name="Marshall H."/>
            <person name="Koolman L."/>
            <person name="McMullan G."/>
            <person name="Schaffer K.E."/>
            <person name="McGrath J.W."/>
            <person name="Fanning S."/>
        </authorList>
    </citation>
    <scope>NUCLEOTIDE SEQUENCE [LARGE SCALE GENOMIC DNA]</scope>
    <source>
        <strain evidence="2 3">MCA3</strain>
    </source>
</reference>
<dbReference type="KEGG" id="tem:JW646_06285"/>
<feature type="transmembrane region" description="Helical" evidence="1">
    <location>
        <begin position="195"/>
        <end position="213"/>
    </location>
</feature>
<evidence type="ECO:0000313" key="2">
    <source>
        <dbReference type="EMBL" id="UEL49756.1"/>
    </source>
</evidence>
<feature type="transmembrane region" description="Helical" evidence="1">
    <location>
        <begin position="145"/>
        <end position="166"/>
    </location>
</feature>
<sequence>MMQKINKLNVMKFAGAFIAFIIGSGFATGQEIMQFFTSNGLSSLVSIVISLILFTYFGSTVMEAGYDYGSYKKYRPYKYFCGNRVGLFYEYFVPVLLFISVIVMISGAGATLQEYYGLNYYVGCAMMTILVLIAFICGLDSLINVIGFIGPIIVIFSLIVGFTILIQNLDGLSNISQIMVDINLKKAGGNCVKSGILYASYNMVSGLFFFTTLGNSADTRREAKYGAIVGSLLLMIVILVMNFALLSKIEEIYKLSIPTLYFAKSISPIFGKVFSVVLLCGIFSTAAPNFWTVCDKVSKEGKYNANIIAFIISILAFLFGLFPFEKLVGNVYPFTGILGVVLFICICLKQISKRII</sequence>
<feature type="transmembrane region" description="Helical" evidence="1">
    <location>
        <begin position="118"/>
        <end position="138"/>
    </location>
</feature>
<feature type="transmembrane region" description="Helical" evidence="1">
    <location>
        <begin position="87"/>
        <end position="112"/>
    </location>
</feature>
<feature type="transmembrane region" description="Helical" evidence="1">
    <location>
        <begin position="45"/>
        <end position="66"/>
    </location>
</feature>
<dbReference type="InterPro" id="IPR038728">
    <property type="entry name" value="YkvI-like"/>
</dbReference>
<keyword evidence="1" id="KW-0812">Transmembrane</keyword>
<accession>A0AAX2ZL88</accession>
<keyword evidence="1" id="KW-1133">Transmembrane helix</keyword>
<feature type="transmembrane region" description="Helical" evidence="1">
    <location>
        <begin position="303"/>
        <end position="324"/>
    </location>
</feature>
<feature type="transmembrane region" description="Helical" evidence="1">
    <location>
        <begin position="330"/>
        <end position="348"/>
    </location>
</feature>
<feature type="transmembrane region" description="Helical" evidence="1">
    <location>
        <begin position="225"/>
        <end position="249"/>
    </location>
</feature>
<keyword evidence="1" id="KW-0472">Membrane</keyword>
<evidence type="ECO:0008006" key="4">
    <source>
        <dbReference type="Google" id="ProtNLM"/>
    </source>
</evidence>
<dbReference type="PANTHER" id="PTHR37814:SF1">
    <property type="entry name" value="MEMBRANE PROTEIN"/>
    <property type="match status" value="1"/>
</dbReference>
<protein>
    <recommendedName>
        <fullName evidence="4">Membrane protein YkvI</fullName>
    </recommendedName>
</protein>